<dbReference type="AlphaFoldDB" id="A0A0E9VSD9"/>
<accession>A0A0E9VSD9</accession>
<evidence type="ECO:0000256" key="1">
    <source>
        <dbReference type="SAM" id="MobiDB-lite"/>
    </source>
</evidence>
<protein>
    <submittedName>
        <fullName evidence="2">Uncharacterized protein</fullName>
    </submittedName>
</protein>
<reference evidence="2" key="1">
    <citation type="submission" date="2014-11" db="EMBL/GenBank/DDBJ databases">
        <authorList>
            <person name="Amaro Gonzalez C."/>
        </authorList>
    </citation>
    <scope>NUCLEOTIDE SEQUENCE</scope>
</reference>
<evidence type="ECO:0000313" key="2">
    <source>
        <dbReference type="EMBL" id="JAH81049.1"/>
    </source>
</evidence>
<sequence>MSIIMVQLRNSLGKQIKQCSSQIFDSPMWLTETCFRVCGKKKRERSHSGSENRSKQPGRRNFRRPL</sequence>
<organism evidence="2">
    <name type="scientific">Anguilla anguilla</name>
    <name type="common">European freshwater eel</name>
    <name type="synonym">Muraena anguilla</name>
    <dbReference type="NCBI Taxonomy" id="7936"/>
    <lineage>
        <taxon>Eukaryota</taxon>
        <taxon>Metazoa</taxon>
        <taxon>Chordata</taxon>
        <taxon>Craniata</taxon>
        <taxon>Vertebrata</taxon>
        <taxon>Euteleostomi</taxon>
        <taxon>Actinopterygii</taxon>
        <taxon>Neopterygii</taxon>
        <taxon>Teleostei</taxon>
        <taxon>Anguilliformes</taxon>
        <taxon>Anguillidae</taxon>
        <taxon>Anguilla</taxon>
    </lineage>
</organism>
<proteinExistence type="predicted"/>
<feature type="region of interest" description="Disordered" evidence="1">
    <location>
        <begin position="41"/>
        <end position="66"/>
    </location>
</feature>
<feature type="compositionally biased region" description="Basic residues" evidence="1">
    <location>
        <begin position="56"/>
        <end position="66"/>
    </location>
</feature>
<reference evidence="2" key="2">
    <citation type="journal article" date="2015" name="Fish Shellfish Immunol.">
        <title>Early steps in the European eel (Anguilla anguilla)-Vibrio vulnificus interaction in the gills: Role of the RtxA13 toxin.</title>
        <authorList>
            <person name="Callol A."/>
            <person name="Pajuelo D."/>
            <person name="Ebbesson L."/>
            <person name="Teles M."/>
            <person name="MacKenzie S."/>
            <person name="Amaro C."/>
        </authorList>
    </citation>
    <scope>NUCLEOTIDE SEQUENCE</scope>
</reference>
<name>A0A0E9VSD9_ANGAN</name>
<dbReference type="EMBL" id="GBXM01027528">
    <property type="protein sequence ID" value="JAH81049.1"/>
    <property type="molecule type" value="Transcribed_RNA"/>
</dbReference>